<protein>
    <recommendedName>
        <fullName evidence="3">SCP2 domain-containing protein</fullName>
    </recommendedName>
</protein>
<proteinExistence type="predicted"/>
<dbReference type="Proteomes" id="UP000286947">
    <property type="component" value="Unassembled WGS sequence"/>
</dbReference>
<evidence type="ECO:0000313" key="2">
    <source>
        <dbReference type="Proteomes" id="UP000286947"/>
    </source>
</evidence>
<sequence>MMNSSDFFASVSAQMEPIFSRLAELGETFSQPIRAKVLLVFNHLISQEPEAVERLRVYAGRRVMLESPMGQWPLTITPAGLFEETSKDDVQADAGKADLHLKMQTPSPMDFGNMLFKGQRPPVAIDGDADLAATFAWLVDHLRWDYAEDLSRIVGDVPTQIAMDQFKQVVSMFRGFLEAFSKRTGGKSE</sequence>
<reference evidence="1 2" key="1">
    <citation type="submission" date="2018-01" db="EMBL/GenBank/DDBJ databases">
        <title>Saezia sanguinis gen. nov., sp. nov., in the order Burkholderiales isolated from human blood.</title>
        <authorList>
            <person name="Medina-Pascual M.J."/>
            <person name="Valdezate S."/>
            <person name="Monzon S."/>
            <person name="Cuesta I."/>
            <person name="Carrasco G."/>
            <person name="Villalon P."/>
            <person name="Saez-Nieto J.A."/>
        </authorList>
    </citation>
    <scope>NUCLEOTIDE SEQUENCE [LARGE SCALE GENOMIC DNA]</scope>
    <source>
        <strain evidence="1 2">CNM695-12</strain>
    </source>
</reference>
<dbReference type="EMBL" id="PQSP01000012">
    <property type="protein sequence ID" value="RUS65452.1"/>
    <property type="molecule type" value="Genomic_DNA"/>
</dbReference>
<comment type="caution">
    <text evidence="1">The sequence shown here is derived from an EMBL/GenBank/DDBJ whole genome shotgun (WGS) entry which is preliminary data.</text>
</comment>
<accession>A0A433S9R0</accession>
<evidence type="ECO:0000313" key="1">
    <source>
        <dbReference type="EMBL" id="RUS65452.1"/>
    </source>
</evidence>
<dbReference type="RefSeq" id="WP_126981071.1">
    <property type="nucleotide sequence ID" value="NZ_PQSP01000012.1"/>
</dbReference>
<dbReference type="OrthoDB" id="8525483at2"/>
<keyword evidence="2" id="KW-1185">Reference proteome</keyword>
<evidence type="ECO:0008006" key="3">
    <source>
        <dbReference type="Google" id="ProtNLM"/>
    </source>
</evidence>
<dbReference type="AlphaFoldDB" id="A0A433S9R0"/>
<organism evidence="1 2">
    <name type="scientific">Saezia sanguinis</name>
    <dbReference type="NCBI Taxonomy" id="1965230"/>
    <lineage>
        <taxon>Bacteria</taxon>
        <taxon>Pseudomonadati</taxon>
        <taxon>Pseudomonadota</taxon>
        <taxon>Betaproteobacteria</taxon>
        <taxon>Burkholderiales</taxon>
        <taxon>Saeziaceae</taxon>
        <taxon>Saezia</taxon>
    </lineage>
</organism>
<gene>
    <name evidence="1" type="ORF">CUZ56_02909</name>
</gene>
<name>A0A433S9R0_9BURK</name>